<evidence type="ECO:0000256" key="4">
    <source>
        <dbReference type="ARBA" id="ARBA00023242"/>
    </source>
</evidence>
<dbReference type="Pfam" id="PF05132">
    <property type="entry name" value="RNA_pol_Rpc4"/>
    <property type="match status" value="1"/>
</dbReference>
<keyword evidence="6" id="KW-0732">Signal</keyword>
<evidence type="ECO:0000256" key="1">
    <source>
        <dbReference type="ARBA" id="ARBA00004123"/>
    </source>
</evidence>
<evidence type="ECO:0000256" key="5">
    <source>
        <dbReference type="SAM" id="MobiDB-lite"/>
    </source>
</evidence>
<feature type="region of interest" description="Disordered" evidence="5">
    <location>
        <begin position="336"/>
        <end position="356"/>
    </location>
</feature>
<protein>
    <submittedName>
        <fullName evidence="8">Signal peptide protein</fullName>
    </submittedName>
</protein>
<keyword evidence="3" id="KW-0804">Transcription</keyword>
<comment type="subcellular location">
    <subcellularLocation>
        <location evidence="1">Nucleus</location>
    </subcellularLocation>
</comment>
<accession>A0A8L8K2H0</accession>
<dbReference type="Proteomes" id="UP000050761">
    <property type="component" value="Unassembled WGS sequence"/>
</dbReference>
<evidence type="ECO:0000256" key="6">
    <source>
        <dbReference type="SAM" id="SignalP"/>
    </source>
</evidence>
<reference evidence="8" key="1">
    <citation type="submission" date="2019-09" db="UniProtKB">
        <authorList>
            <consortium name="WormBaseParasite"/>
        </authorList>
    </citation>
    <scope>IDENTIFICATION</scope>
</reference>
<dbReference type="GO" id="GO:0003677">
    <property type="term" value="F:DNA binding"/>
    <property type="evidence" value="ECO:0007669"/>
    <property type="project" value="InterPro"/>
</dbReference>
<dbReference type="GO" id="GO:0042797">
    <property type="term" value="P:tRNA transcription by RNA polymerase III"/>
    <property type="evidence" value="ECO:0007669"/>
    <property type="project" value="TreeGrafter"/>
</dbReference>
<dbReference type="InterPro" id="IPR007811">
    <property type="entry name" value="RPC4"/>
</dbReference>
<dbReference type="PANTHER" id="PTHR13408:SF0">
    <property type="entry name" value="DNA-DIRECTED RNA POLYMERASE III SUBUNIT RPC4"/>
    <property type="match status" value="1"/>
</dbReference>
<keyword evidence="4" id="KW-0539">Nucleus</keyword>
<evidence type="ECO:0000256" key="3">
    <source>
        <dbReference type="ARBA" id="ARBA00023163"/>
    </source>
</evidence>
<name>A0A8L8K2H0_HELPZ</name>
<feature type="region of interest" description="Disordered" evidence="5">
    <location>
        <begin position="182"/>
        <end position="202"/>
    </location>
</feature>
<evidence type="ECO:0000313" key="8">
    <source>
        <dbReference type="WBParaSite" id="HPBE_0000977701-mRNA-1"/>
    </source>
</evidence>
<dbReference type="GO" id="GO:0005666">
    <property type="term" value="C:RNA polymerase III complex"/>
    <property type="evidence" value="ECO:0007669"/>
    <property type="project" value="InterPro"/>
</dbReference>
<dbReference type="AlphaFoldDB" id="A0A8L8K2H0"/>
<evidence type="ECO:0000313" key="7">
    <source>
        <dbReference type="Proteomes" id="UP000050761"/>
    </source>
</evidence>
<sequence>LASVIILIIVPVSRVKEETVEDGGEKRSGYAGYDELWESDEDGDMQELSELLRDGFISDYKHGTILPHVLPLELQSQFVDLMDKNVQKDLIDEEETLKAEMESDTKERIFAELIDEREVDDGESPTSKHSRKAARILRSMATETRENDLFMIQLPSILKVLSQEKLSENKVVLNNNRPNGTAKLLQDGREGETLSGTNEKSTVEQLRLPHGKCIGKLVVTRDGRVKLNVGGHSMDVAHTASEGQHQGVVMVETTAQPQEEGYGLHNGHGRFGNPSGGDSNAIYYLGHVHHHLTASLDWKQLRPIGVENTAGAATDELASPSRKPKSADVDRLRKELNDLQKQRSKDISAALKRWNA</sequence>
<feature type="chain" id="PRO_5035466315" evidence="6">
    <location>
        <begin position="18"/>
        <end position="356"/>
    </location>
</feature>
<organism evidence="7 8">
    <name type="scientific">Heligmosomoides polygyrus</name>
    <name type="common">Parasitic roundworm</name>
    <dbReference type="NCBI Taxonomy" id="6339"/>
    <lineage>
        <taxon>Eukaryota</taxon>
        <taxon>Metazoa</taxon>
        <taxon>Ecdysozoa</taxon>
        <taxon>Nematoda</taxon>
        <taxon>Chromadorea</taxon>
        <taxon>Rhabditida</taxon>
        <taxon>Rhabditina</taxon>
        <taxon>Rhabditomorpha</taxon>
        <taxon>Strongyloidea</taxon>
        <taxon>Heligmosomidae</taxon>
        <taxon>Heligmosomoides</taxon>
    </lineage>
</organism>
<feature type="signal peptide" evidence="6">
    <location>
        <begin position="1"/>
        <end position="17"/>
    </location>
</feature>
<dbReference type="PANTHER" id="PTHR13408">
    <property type="entry name" value="DNA-DIRECTED RNA POLYMERASE III"/>
    <property type="match status" value="1"/>
</dbReference>
<evidence type="ECO:0000256" key="2">
    <source>
        <dbReference type="ARBA" id="ARBA00022478"/>
    </source>
</evidence>
<feature type="compositionally biased region" description="Basic and acidic residues" evidence="5">
    <location>
        <begin position="336"/>
        <end position="346"/>
    </location>
</feature>
<proteinExistence type="predicted"/>
<keyword evidence="2" id="KW-0240">DNA-directed RNA polymerase</keyword>
<keyword evidence="7" id="KW-1185">Reference proteome</keyword>
<dbReference type="WBParaSite" id="HPBE_0000977701-mRNA-1">
    <property type="protein sequence ID" value="HPBE_0000977701-mRNA-1"/>
    <property type="gene ID" value="HPBE_0000977701"/>
</dbReference>